<dbReference type="FunFam" id="3.40.50.300:FF:000514">
    <property type="entry name" value="Ribosome-releasing factor 2, mitochondrial"/>
    <property type="match status" value="1"/>
</dbReference>
<name>A0A0C3BDK0_SERVB</name>
<dbReference type="InterPro" id="IPR000640">
    <property type="entry name" value="EFG_V-like"/>
</dbReference>
<evidence type="ECO:0000256" key="2">
    <source>
        <dbReference type="ARBA" id="ARBA00022917"/>
    </source>
</evidence>
<dbReference type="InterPro" id="IPR027417">
    <property type="entry name" value="P-loop_NTPase"/>
</dbReference>
<dbReference type="InterPro" id="IPR035647">
    <property type="entry name" value="EFG_III/V"/>
</dbReference>
<dbReference type="OrthoDB" id="198619at2759"/>
<dbReference type="GO" id="GO:0032790">
    <property type="term" value="P:ribosome disassembly"/>
    <property type="evidence" value="ECO:0007669"/>
    <property type="project" value="TreeGrafter"/>
</dbReference>
<dbReference type="PRINTS" id="PR00315">
    <property type="entry name" value="ELONGATNFCT"/>
</dbReference>
<dbReference type="Pfam" id="PF00009">
    <property type="entry name" value="GTP_EFTU"/>
    <property type="match status" value="1"/>
</dbReference>
<evidence type="ECO:0000256" key="1">
    <source>
        <dbReference type="ARBA" id="ARBA00022741"/>
    </source>
</evidence>
<dbReference type="PROSITE" id="PS00301">
    <property type="entry name" value="G_TR_1"/>
    <property type="match status" value="1"/>
</dbReference>
<dbReference type="Gene3D" id="3.40.50.300">
    <property type="entry name" value="P-loop containing nucleotide triphosphate hydrolases"/>
    <property type="match status" value="1"/>
</dbReference>
<reference evidence="6 7" key="1">
    <citation type="submission" date="2014-04" db="EMBL/GenBank/DDBJ databases">
        <authorList>
            <consortium name="DOE Joint Genome Institute"/>
            <person name="Kuo A."/>
            <person name="Zuccaro A."/>
            <person name="Kohler A."/>
            <person name="Nagy L.G."/>
            <person name="Floudas D."/>
            <person name="Copeland A."/>
            <person name="Barry K.W."/>
            <person name="Cichocki N."/>
            <person name="Veneault-Fourrey C."/>
            <person name="LaButti K."/>
            <person name="Lindquist E.A."/>
            <person name="Lipzen A."/>
            <person name="Lundell T."/>
            <person name="Morin E."/>
            <person name="Murat C."/>
            <person name="Sun H."/>
            <person name="Tunlid A."/>
            <person name="Henrissat B."/>
            <person name="Grigoriev I.V."/>
            <person name="Hibbett D.S."/>
            <person name="Martin F."/>
            <person name="Nordberg H.P."/>
            <person name="Cantor M.N."/>
            <person name="Hua S.X."/>
        </authorList>
    </citation>
    <scope>NUCLEOTIDE SEQUENCE [LARGE SCALE GENOMIC DNA]</scope>
    <source>
        <strain evidence="6 7">MAFF 305830</strain>
    </source>
</reference>
<dbReference type="GO" id="GO:0032543">
    <property type="term" value="P:mitochondrial translation"/>
    <property type="evidence" value="ECO:0007669"/>
    <property type="project" value="TreeGrafter"/>
</dbReference>
<protein>
    <recommendedName>
        <fullName evidence="5">Tr-type G domain-containing protein</fullName>
    </recommendedName>
</protein>
<dbReference type="HOGENOM" id="CLU_002794_4_1_1"/>
<evidence type="ECO:0000313" key="7">
    <source>
        <dbReference type="Proteomes" id="UP000054097"/>
    </source>
</evidence>
<feature type="domain" description="Tr-type G" evidence="5">
    <location>
        <begin position="31"/>
        <end position="331"/>
    </location>
</feature>
<dbReference type="AlphaFoldDB" id="A0A0C3BDK0"/>
<evidence type="ECO:0000313" key="6">
    <source>
        <dbReference type="EMBL" id="KIM29521.1"/>
    </source>
</evidence>
<keyword evidence="7" id="KW-1185">Reference proteome</keyword>
<dbReference type="PANTHER" id="PTHR43261">
    <property type="entry name" value="TRANSLATION ELONGATION FACTOR G-RELATED"/>
    <property type="match status" value="1"/>
</dbReference>
<reference evidence="7" key="2">
    <citation type="submission" date="2015-01" db="EMBL/GenBank/DDBJ databases">
        <title>Evolutionary Origins and Diversification of the Mycorrhizal Mutualists.</title>
        <authorList>
            <consortium name="DOE Joint Genome Institute"/>
            <consortium name="Mycorrhizal Genomics Consortium"/>
            <person name="Kohler A."/>
            <person name="Kuo A."/>
            <person name="Nagy L.G."/>
            <person name="Floudas D."/>
            <person name="Copeland A."/>
            <person name="Barry K.W."/>
            <person name="Cichocki N."/>
            <person name="Veneault-Fourrey C."/>
            <person name="LaButti K."/>
            <person name="Lindquist E.A."/>
            <person name="Lipzen A."/>
            <person name="Lundell T."/>
            <person name="Morin E."/>
            <person name="Murat C."/>
            <person name="Riley R."/>
            <person name="Ohm R."/>
            <person name="Sun H."/>
            <person name="Tunlid A."/>
            <person name="Henrissat B."/>
            <person name="Grigoriev I.V."/>
            <person name="Hibbett D.S."/>
            <person name="Martin F."/>
        </authorList>
    </citation>
    <scope>NUCLEOTIDE SEQUENCE [LARGE SCALE GENOMIC DNA]</scope>
    <source>
        <strain evidence="7">MAFF 305830</strain>
    </source>
</reference>
<dbReference type="InterPro" id="IPR053905">
    <property type="entry name" value="EF-G-like_DII"/>
</dbReference>
<dbReference type="STRING" id="933852.A0A0C3BDK0"/>
<dbReference type="PROSITE" id="PS51722">
    <property type="entry name" value="G_TR_2"/>
    <property type="match status" value="1"/>
</dbReference>
<evidence type="ECO:0000259" key="5">
    <source>
        <dbReference type="PROSITE" id="PS51722"/>
    </source>
</evidence>
<dbReference type="CDD" id="cd03713">
    <property type="entry name" value="EFG_mtEFG_C"/>
    <property type="match status" value="1"/>
</dbReference>
<dbReference type="Gene3D" id="3.30.70.870">
    <property type="entry name" value="Elongation Factor G (Translational Gtpase), domain 3"/>
    <property type="match status" value="1"/>
</dbReference>
<dbReference type="InterPro" id="IPR000795">
    <property type="entry name" value="T_Tr_GTP-bd_dom"/>
</dbReference>
<keyword evidence="2" id="KW-0648">Protein biosynthesis</keyword>
<dbReference type="Pfam" id="PF22042">
    <property type="entry name" value="EF-G_D2"/>
    <property type="match status" value="1"/>
</dbReference>
<dbReference type="Pfam" id="PF00679">
    <property type="entry name" value="EFG_C"/>
    <property type="match status" value="2"/>
</dbReference>
<dbReference type="InterPro" id="IPR041095">
    <property type="entry name" value="EFG_II"/>
</dbReference>
<dbReference type="Pfam" id="PF14492">
    <property type="entry name" value="EFG_III"/>
    <property type="match status" value="1"/>
</dbReference>
<dbReference type="SUPFAM" id="SSF54980">
    <property type="entry name" value="EF-G C-terminal domain-like"/>
    <property type="match status" value="3"/>
</dbReference>
<dbReference type="GO" id="GO:0005525">
    <property type="term" value="F:GTP binding"/>
    <property type="evidence" value="ECO:0007669"/>
    <property type="project" value="UniProtKB-KW"/>
</dbReference>
<evidence type="ECO:0000256" key="3">
    <source>
        <dbReference type="ARBA" id="ARBA00023128"/>
    </source>
</evidence>
<dbReference type="NCBIfam" id="TIGR00231">
    <property type="entry name" value="small_GTP"/>
    <property type="match status" value="1"/>
</dbReference>
<dbReference type="SMART" id="SM00838">
    <property type="entry name" value="EFG_C"/>
    <property type="match status" value="1"/>
</dbReference>
<evidence type="ECO:0000256" key="4">
    <source>
        <dbReference type="ARBA" id="ARBA00023134"/>
    </source>
</evidence>
<dbReference type="InterPro" id="IPR005225">
    <property type="entry name" value="Small_GTP-bd"/>
</dbReference>
<dbReference type="GO" id="GO:0003924">
    <property type="term" value="F:GTPase activity"/>
    <property type="evidence" value="ECO:0007669"/>
    <property type="project" value="InterPro"/>
</dbReference>
<dbReference type="PANTHER" id="PTHR43261:SF1">
    <property type="entry name" value="RIBOSOME-RELEASING FACTOR 2, MITOCHONDRIAL"/>
    <property type="match status" value="1"/>
</dbReference>
<gene>
    <name evidence="6" type="ORF">M408DRAFT_114883</name>
</gene>
<dbReference type="InterPro" id="IPR035649">
    <property type="entry name" value="EFG_V"/>
</dbReference>
<keyword evidence="1" id="KW-0547">Nucleotide-binding</keyword>
<sequence length="794" mass="85997">MHKITRHRVINRILYCRTSFLFRRGIHSDAANIRNIALMAHIDSGKTTLTESILHASEYVASPGSVDTGSTTTDFLPAERERGITIQSASIPVHWKHWTFNLIDTPGHADFGMEVESASRVVDGAIVLLDGVEGVEAQTKGVWSQLNRHKVPTRMLFVNKLDRAGASLRESLLSVLSNQLHPRPVLLSLPVASFDKDAYQSGQPGIEGIVDLVKWQAFKWESSDGGGENAVKQDQPENMLLNDHPLLPALKQARTELIDLLSIHSPQLMDDFLSLDAPDPYSALPATQILPHLRDLTARKEILPVFCGSALQHIGTKTLMDYVGELLASPVDIGEESPTTTKPGAVSILAWKVGWDRQKGWMTFVRVYGGTLTRSTMLYNTATQQKERVSKLLLCYASEQKEVDSLPFGSVGVILGLKHTRTGDTLVSVNNNNHSVGSSVRSISAPPATISASIVSQSQSDIQVVHNALNSLTRTDPSVRWTEEDGQTLVHGLGALHLEIVEGRLRDEFGAHFSLGRRRVNYKETFPAIGEVSDSLNWDKDILGKPARATIEILVRRLEAGEQGDPAFGGNLVLDATGKHLPTSSSESSKLPIEVATIIQGLHGPLSASPFSSLPMTSICVVIKDFSLAPGSPPAALASASSLLLRQILKNAGAGDILEPFINVKVDVPENVMGKVVKDLSENGGEVQDMLTDSRSLSSIAVGDQAVAPFSTDGLYIPPAWVTPSAMTSTAEEGISSRQKRSVHALAPLSKMLDYQSRLRAVSGGQATFEMSSAGYMEVNSARKLEILQELGRA</sequence>
<dbReference type="InterPro" id="IPR031157">
    <property type="entry name" value="G_TR_CS"/>
</dbReference>
<dbReference type="EMBL" id="KN824288">
    <property type="protein sequence ID" value="KIM29521.1"/>
    <property type="molecule type" value="Genomic_DNA"/>
</dbReference>
<organism evidence="6 7">
    <name type="scientific">Serendipita vermifera MAFF 305830</name>
    <dbReference type="NCBI Taxonomy" id="933852"/>
    <lineage>
        <taxon>Eukaryota</taxon>
        <taxon>Fungi</taxon>
        <taxon>Dikarya</taxon>
        <taxon>Basidiomycota</taxon>
        <taxon>Agaricomycotina</taxon>
        <taxon>Agaricomycetes</taxon>
        <taxon>Sebacinales</taxon>
        <taxon>Serendipitaceae</taxon>
        <taxon>Serendipita</taxon>
    </lineage>
</organism>
<accession>A0A0C3BDK0</accession>
<dbReference type="Gene3D" id="2.40.30.10">
    <property type="entry name" value="Translation factors"/>
    <property type="match status" value="1"/>
</dbReference>
<keyword evidence="3" id="KW-0496">Mitochondrion</keyword>
<dbReference type="Gene3D" id="3.30.70.240">
    <property type="match status" value="1"/>
</dbReference>
<proteinExistence type="predicted"/>
<dbReference type="SUPFAM" id="SSF50447">
    <property type="entry name" value="Translation proteins"/>
    <property type="match status" value="1"/>
</dbReference>
<dbReference type="GO" id="GO:0005759">
    <property type="term" value="C:mitochondrial matrix"/>
    <property type="evidence" value="ECO:0007669"/>
    <property type="project" value="UniProtKB-ARBA"/>
</dbReference>
<dbReference type="Proteomes" id="UP000054097">
    <property type="component" value="Unassembled WGS sequence"/>
</dbReference>
<keyword evidence="4" id="KW-0342">GTP-binding</keyword>
<dbReference type="SUPFAM" id="SSF52540">
    <property type="entry name" value="P-loop containing nucleoside triphosphate hydrolases"/>
    <property type="match status" value="1"/>
</dbReference>
<dbReference type="InterPro" id="IPR009000">
    <property type="entry name" value="Transl_B-barrel_sf"/>
</dbReference>